<evidence type="ECO:0000256" key="1">
    <source>
        <dbReference type="ARBA" id="ARBA00004123"/>
    </source>
</evidence>
<dbReference type="InterPro" id="IPR025718">
    <property type="entry name" value="SAP30_Sin3-bd"/>
</dbReference>
<comment type="similarity">
    <text evidence="2">Belongs to the SAP30 family.</text>
</comment>
<dbReference type="GO" id="GO:0005634">
    <property type="term" value="C:nucleus"/>
    <property type="evidence" value="ECO:0007669"/>
    <property type="project" value="UniProtKB-SubCell"/>
</dbReference>
<dbReference type="Pfam" id="PF13867">
    <property type="entry name" value="SAP30_Sin3_bdg"/>
    <property type="match status" value="1"/>
</dbReference>
<gene>
    <name evidence="8" type="ORF">Mgra_00003505</name>
</gene>
<evidence type="ECO:0000256" key="6">
    <source>
        <dbReference type="ARBA" id="ARBA00023242"/>
    </source>
</evidence>
<dbReference type="InterPro" id="IPR038291">
    <property type="entry name" value="SAP30_C_sf"/>
</dbReference>
<reference evidence="8" key="1">
    <citation type="journal article" date="2020" name="Ecol. Evol.">
        <title>Genome structure and content of the rice root-knot nematode (Meloidogyne graminicola).</title>
        <authorList>
            <person name="Phan N.T."/>
            <person name="Danchin E.G.J."/>
            <person name="Klopp C."/>
            <person name="Perfus-Barbeoch L."/>
            <person name="Kozlowski D.K."/>
            <person name="Koutsovoulos G.D."/>
            <person name="Lopez-Roques C."/>
            <person name="Bouchez O."/>
            <person name="Zahm M."/>
            <person name="Besnard G."/>
            <person name="Bellafiore S."/>
        </authorList>
    </citation>
    <scope>NUCLEOTIDE SEQUENCE</scope>
    <source>
        <strain evidence="8">VN-18</strain>
    </source>
</reference>
<name>A0A8S9ZVE7_9BILA</name>
<evidence type="ECO:0000256" key="3">
    <source>
        <dbReference type="ARBA" id="ARBA00022491"/>
    </source>
</evidence>
<organism evidence="8 9">
    <name type="scientific">Meloidogyne graminicola</name>
    <dbReference type="NCBI Taxonomy" id="189291"/>
    <lineage>
        <taxon>Eukaryota</taxon>
        <taxon>Metazoa</taxon>
        <taxon>Ecdysozoa</taxon>
        <taxon>Nematoda</taxon>
        <taxon>Chromadorea</taxon>
        <taxon>Rhabditida</taxon>
        <taxon>Tylenchina</taxon>
        <taxon>Tylenchomorpha</taxon>
        <taxon>Tylenchoidea</taxon>
        <taxon>Meloidogynidae</taxon>
        <taxon>Meloidogyninae</taxon>
        <taxon>Meloidogyne</taxon>
    </lineage>
</organism>
<evidence type="ECO:0000313" key="8">
    <source>
        <dbReference type="EMBL" id="KAF7637117.1"/>
    </source>
</evidence>
<dbReference type="AlphaFoldDB" id="A0A8S9ZVE7"/>
<keyword evidence="6" id="KW-0539">Nucleus</keyword>
<evidence type="ECO:0000256" key="4">
    <source>
        <dbReference type="ARBA" id="ARBA00023015"/>
    </source>
</evidence>
<evidence type="ECO:0000259" key="7">
    <source>
        <dbReference type="Pfam" id="PF13867"/>
    </source>
</evidence>
<keyword evidence="3" id="KW-0678">Repressor</keyword>
<dbReference type="PANTHER" id="PTHR13286">
    <property type="entry name" value="SAP30"/>
    <property type="match status" value="1"/>
</dbReference>
<evidence type="ECO:0000256" key="5">
    <source>
        <dbReference type="ARBA" id="ARBA00023163"/>
    </source>
</evidence>
<accession>A0A8S9ZVE7</accession>
<comment type="caution">
    <text evidence="8">The sequence shown here is derived from an EMBL/GenBank/DDBJ whole genome shotgun (WGS) entry which is preliminary data.</text>
</comment>
<dbReference type="Gene3D" id="6.10.160.20">
    <property type="match status" value="1"/>
</dbReference>
<proteinExistence type="inferred from homology"/>
<sequence>MAEKEINLFNESEDYLIRCHSFSNDLLEQYRAFKQQQKVFCNIFIRIKSQKKQAFDSLSMTALRRYKKFFKLPNKSGAISKQQLLEGISEHFDTVLADPNEVVANFMFTVNNRLNRLDHPSNGECK</sequence>
<dbReference type="EMBL" id="JABEBT010000023">
    <property type="protein sequence ID" value="KAF7637117.1"/>
    <property type="molecule type" value="Genomic_DNA"/>
</dbReference>
<evidence type="ECO:0000256" key="2">
    <source>
        <dbReference type="ARBA" id="ARBA00006283"/>
    </source>
</evidence>
<comment type="subcellular location">
    <subcellularLocation>
        <location evidence="1">Nucleus</location>
    </subcellularLocation>
</comment>
<keyword evidence="9" id="KW-1185">Reference proteome</keyword>
<evidence type="ECO:0000313" key="9">
    <source>
        <dbReference type="Proteomes" id="UP000605970"/>
    </source>
</evidence>
<keyword evidence="5" id="KW-0804">Transcription</keyword>
<dbReference type="InterPro" id="IPR024145">
    <property type="entry name" value="His_deAcase_SAP30/SAP30L"/>
</dbReference>
<protein>
    <submittedName>
        <fullName evidence="8">SAP30_Sin3_bdg domain-containing protein</fullName>
    </submittedName>
</protein>
<feature type="domain" description="Histone deacetylase complex subunit SAP30 Sin3 binding" evidence="7">
    <location>
        <begin position="58"/>
        <end position="110"/>
    </location>
</feature>
<dbReference type="OrthoDB" id="510958at2759"/>
<keyword evidence="4" id="KW-0805">Transcription regulation</keyword>
<dbReference type="Proteomes" id="UP000605970">
    <property type="component" value="Unassembled WGS sequence"/>
</dbReference>